<dbReference type="Proteomes" id="UP000045706">
    <property type="component" value="Unassembled WGS sequence"/>
</dbReference>
<evidence type="ECO:0000256" key="6">
    <source>
        <dbReference type="SAM" id="Phobius"/>
    </source>
</evidence>
<keyword evidence="2" id="KW-0813">Transport</keyword>
<evidence type="ECO:0008006" key="9">
    <source>
        <dbReference type="Google" id="ProtNLM"/>
    </source>
</evidence>
<evidence type="ECO:0000256" key="4">
    <source>
        <dbReference type="ARBA" id="ARBA00022989"/>
    </source>
</evidence>
<dbReference type="GO" id="GO:0016020">
    <property type="term" value="C:membrane"/>
    <property type="evidence" value="ECO:0007669"/>
    <property type="project" value="UniProtKB-SubCell"/>
</dbReference>
<feature type="non-terminal residue" evidence="7">
    <location>
        <position position="70"/>
    </location>
</feature>
<gene>
    <name evidence="7" type="ORF">BN1723_020728</name>
</gene>
<dbReference type="Gene3D" id="1.20.1250.20">
    <property type="entry name" value="MFS general substrate transporter like domains"/>
    <property type="match status" value="1"/>
</dbReference>
<accession>A0A0G4NRB0</accession>
<comment type="subcellular location">
    <subcellularLocation>
        <location evidence="1">Membrane</location>
        <topology evidence="1">Multi-pass membrane protein</topology>
    </subcellularLocation>
</comment>
<protein>
    <recommendedName>
        <fullName evidence="9">Major facilitator superfamily (MFS) profile domain-containing protein</fullName>
    </recommendedName>
</protein>
<dbReference type="InterPro" id="IPR036259">
    <property type="entry name" value="MFS_trans_sf"/>
</dbReference>
<proteinExistence type="predicted"/>
<keyword evidence="5 6" id="KW-0472">Membrane</keyword>
<keyword evidence="3 6" id="KW-0812">Transmembrane</keyword>
<dbReference type="EMBL" id="CVQI01038213">
    <property type="protein sequence ID" value="CRK49038.1"/>
    <property type="molecule type" value="Genomic_DNA"/>
</dbReference>
<sequence>MQMNGLANLTGWRWIFIIEGIITCLLAALGYWLLVDFPDSRRKTWNFLGERELEWVVDRVNHDRGDAKTP</sequence>
<evidence type="ECO:0000256" key="1">
    <source>
        <dbReference type="ARBA" id="ARBA00004141"/>
    </source>
</evidence>
<evidence type="ECO:0000313" key="7">
    <source>
        <dbReference type="EMBL" id="CRK49038.1"/>
    </source>
</evidence>
<reference evidence="8" key="1">
    <citation type="submission" date="2015-05" db="EMBL/GenBank/DDBJ databases">
        <authorList>
            <person name="Fogelqvist Johan"/>
        </authorList>
    </citation>
    <scope>NUCLEOTIDE SEQUENCE [LARGE SCALE GENOMIC DNA]</scope>
</reference>
<dbReference type="GO" id="GO:0022857">
    <property type="term" value="F:transmembrane transporter activity"/>
    <property type="evidence" value="ECO:0007669"/>
    <property type="project" value="TreeGrafter"/>
</dbReference>
<organism evidence="7 8">
    <name type="scientific">Verticillium longisporum</name>
    <name type="common">Verticillium dahliae var. longisporum</name>
    <dbReference type="NCBI Taxonomy" id="100787"/>
    <lineage>
        <taxon>Eukaryota</taxon>
        <taxon>Fungi</taxon>
        <taxon>Dikarya</taxon>
        <taxon>Ascomycota</taxon>
        <taxon>Pezizomycotina</taxon>
        <taxon>Sordariomycetes</taxon>
        <taxon>Hypocreomycetidae</taxon>
        <taxon>Glomerellales</taxon>
        <taxon>Plectosphaerellaceae</taxon>
        <taxon>Verticillium</taxon>
    </lineage>
</organism>
<dbReference type="AlphaFoldDB" id="A0A0G4NRB0"/>
<feature type="transmembrane region" description="Helical" evidence="6">
    <location>
        <begin position="12"/>
        <end position="34"/>
    </location>
</feature>
<evidence type="ECO:0000313" key="8">
    <source>
        <dbReference type="Proteomes" id="UP000045706"/>
    </source>
</evidence>
<evidence type="ECO:0000256" key="3">
    <source>
        <dbReference type="ARBA" id="ARBA00022692"/>
    </source>
</evidence>
<name>A0A0G4NRB0_VERLO</name>
<evidence type="ECO:0000256" key="2">
    <source>
        <dbReference type="ARBA" id="ARBA00022448"/>
    </source>
</evidence>
<keyword evidence="4 6" id="KW-1133">Transmembrane helix</keyword>
<evidence type="ECO:0000256" key="5">
    <source>
        <dbReference type="ARBA" id="ARBA00023136"/>
    </source>
</evidence>
<dbReference type="PANTHER" id="PTHR43791">
    <property type="entry name" value="PERMEASE-RELATED"/>
    <property type="match status" value="1"/>
</dbReference>
<dbReference type="PANTHER" id="PTHR43791:SF47">
    <property type="entry name" value="MAJOR FACILITATOR SUPERFAMILY (MFS) PROFILE DOMAIN-CONTAINING PROTEIN-RELATED"/>
    <property type="match status" value="1"/>
</dbReference>
<dbReference type="SUPFAM" id="SSF103473">
    <property type="entry name" value="MFS general substrate transporter"/>
    <property type="match status" value="1"/>
</dbReference>